<sequence length="213" mass="23654">MIAQIPIGPMEFDPTSAKWTCCCCHLSSGLKIVGSVEAFVSAVVAFVAGFSTSQFIRNETNVMSAEFFMYVCLFLVAVFYGVSAILLVAGIQLTQKQLMYPTLVARAALVLFVQVFGVSVVVKPRDESGSRTFEDHPHDRMSEPPITLRLILLVFIMVFVSIGILYTIYLVVRCLHYVTSWRKLLDRRNSLIAAGQIDQCYTDAMYPATVSNS</sequence>
<reference evidence="3" key="1">
    <citation type="submission" date="2023-06" db="EMBL/GenBank/DDBJ databases">
        <title>Genomic analysis of the entomopathogenic nematode Steinernema hermaphroditum.</title>
        <authorList>
            <person name="Schwarz E.M."/>
            <person name="Heppert J.K."/>
            <person name="Baniya A."/>
            <person name="Schwartz H.T."/>
            <person name="Tan C.-H."/>
            <person name="Antoshechkin I."/>
            <person name="Sternberg P.W."/>
            <person name="Goodrich-Blair H."/>
            <person name="Dillman A.R."/>
        </authorList>
    </citation>
    <scope>NUCLEOTIDE SEQUENCE</scope>
    <source>
        <strain evidence="3">PS9179</strain>
        <tissue evidence="3">Whole animal</tissue>
    </source>
</reference>
<keyword evidence="1" id="KW-0472">Membrane</keyword>
<evidence type="ECO:0000313" key="3">
    <source>
        <dbReference type="EMBL" id="KAK0426293.1"/>
    </source>
</evidence>
<dbReference type="EMBL" id="JAUCMV010000001">
    <property type="protein sequence ID" value="KAK0426293.1"/>
    <property type="molecule type" value="Genomic_DNA"/>
</dbReference>
<feature type="transmembrane region" description="Helical" evidence="1">
    <location>
        <begin position="68"/>
        <end position="91"/>
    </location>
</feature>
<comment type="caution">
    <text evidence="3">The sequence shown here is derived from an EMBL/GenBank/DDBJ whole genome shotgun (WGS) entry which is preliminary data.</text>
</comment>
<keyword evidence="1" id="KW-0812">Transmembrane</keyword>
<keyword evidence="4" id="KW-1185">Reference proteome</keyword>
<keyword evidence="1" id="KW-1133">Transmembrane helix</keyword>
<name>A0AA39IL33_9BILA</name>
<evidence type="ECO:0000256" key="1">
    <source>
        <dbReference type="SAM" id="Phobius"/>
    </source>
</evidence>
<organism evidence="3 4">
    <name type="scientific">Steinernema hermaphroditum</name>
    <dbReference type="NCBI Taxonomy" id="289476"/>
    <lineage>
        <taxon>Eukaryota</taxon>
        <taxon>Metazoa</taxon>
        <taxon>Ecdysozoa</taxon>
        <taxon>Nematoda</taxon>
        <taxon>Chromadorea</taxon>
        <taxon>Rhabditida</taxon>
        <taxon>Tylenchina</taxon>
        <taxon>Panagrolaimomorpha</taxon>
        <taxon>Strongyloidoidea</taxon>
        <taxon>Steinernematidae</taxon>
        <taxon>Steinernema</taxon>
    </lineage>
</organism>
<evidence type="ECO:0000313" key="4">
    <source>
        <dbReference type="Proteomes" id="UP001175271"/>
    </source>
</evidence>
<feature type="transmembrane region" description="Helical" evidence="1">
    <location>
        <begin position="36"/>
        <end position="56"/>
    </location>
</feature>
<dbReference type="Proteomes" id="UP001175271">
    <property type="component" value="Unassembled WGS sequence"/>
</dbReference>
<dbReference type="Pfam" id="PF22954">
    <property type="entry name" value="DUF7027"/>
    <property type="match status" value="1"/>
</dbReference>
<feature type="domain" description="DUF7027" evidence="2">
    <location>
        <begin position="28"/>
        <end position="127"/>
    </location>
</feature>
<dbReference type="InterPro" id="IPR054291">
    <property type="entry name" value="DUF7027"/>
</dbReference>
<evidence type="ECO:0000259" key="2">
    <source>
        <dbReference type="Pfam" id="PF22954"/>
    </source>
</evidence>
<protein>
    <recommendedName>
        <fullName evidence="2">DUF7027 domain-containing protein</fullName>
    </recommendedName>
</protein>
<gene>
    <name evidence="3" type="ORF">QR680_009626</name>
</gene>
<accession>A0AA39IL33</accession>
<proteinExistence type="predicted"/>
<feature type="transmembrane region" description="Helical" evidence="1">
    <location>
        <begin position="150"/>
        <end position="172"/>
    </location>
</feature>
<feature type="transmembrane region" description="Helical" evidence="1">
    <location>
        <begin position="103"/>
        <end position="122"/>
    </location>
</feature>
<dbReference type="AlphaFoldDB" id="A0AA39IL33"/>